<evidence type="ECO:0000313" key="2">
    <source>
        <dbReference type="EMBL" id="GMA31436.1"/>
    </source>
</evidence>
<dbReference type="EMBL" id="BSUM01000001">
    <property type="protein sequence ID" value="GMA31436.1"/>
    <property type="molecule type" value="Genomic_DNA"/>
</dbReference>
<keyword evidence="2" id="KW-0808">Transferase</keyword>
<dbReference type="GO" id="GO:0008194">
    <property type="term" value="F:UDP-glycosyltransferase activity"/>
    <property type="evidence" value="ECO:0007669"/>
    <property type="project" value="InterPro"/>
</dbReference>
<evidence type="ECO:0000313" key="3">
    <source>
        <dbReference type="Proteomes" id="UP001157161"/>
    </source>
</evidence>
<gene>
    <name evidence="2" type="ORF">GCM10025875_14280</name>
</gene>
<protein>
    <submittedName>
        <fullName evidence="2">Glycosyl transferase</fullName>
    </submittedName>
</protein>
<reference evidence="2" key="2">
    <citation type="submission" date="2023-02" db="EMBL/GenBank/DDBJ databases">
        <authorList>
            <person name="Sun Q."/>
            <person name="Mori K."/>
        </authorList>
    </citation>
    <scope>NUCLEOTIDE SEQUENCE</scope>
    <source>
        <strain evidence="2">NBRC 112290</strain>
    </source>
</reference>
<dbReference type="InterPro" id="IPR002213">
    <property type="entry name" value="UDP_glucos_trans"/>
</dbReference>
<evidence type="ECO:0000259" key="1">
    <source>
        <dbReference type="Pfam" id="PF06722"/>
    </source>
</evidence>
<dbReference type="Proteomes" id="UP001157161">
    <property type="component" value="Unassembled WGS sequence"/>
</dbReference>
<name>A0AA38CQV4_9MICO</name>
<dbReference type="SUPFAM" id="SSF53756">
    <property type="entry name" value="UDP-Glycosyltransferase/glycogen phosphorylase"/>
    <property type="match status" value="1"/>
</dbReference>
<dbReference type="CDD" id="cd03784">
    <property type="entry name" value="GT1_Gtf-like"/>
    <property type="match status" value="1"/>
</dbReference>
<dbReference type="InterPro" id="IPR010610">
    <property type="entry name" value="EryCIII-like_C"/>
</dbReference>
<dbReference type="Pfam" id="PF06722">
    <property type="entry name" value="EryCIII-like_C"/>
    <property type="match status" value="1"/>
</dbReference>
<feature type="domain" description="Erythromycin biosynthesis protein CIII-like C-terminal" evidence="1">
    <location>
        <begin position="329"/>
        <end position="425"/>
    </location>
</feature>
<dbReference type="PANTHER" id="PTHR48050:SF13">
    <property type="entry name" value="STEROL 3-BETA-GLUCOSYLTRANSFERASE UGT80A2"/>
    <property type="match status" value="1"/>
</dbReference>
<keyword evidence="3" id="KW-1185">Reference proteome</keyword>
<reference evidence="2" key="1">
    <citation type="journal article" date="2014" name="Int. J. Syst. Evol. Microbiol.">
        <title>Complete genome sequence of Corynebacterium casei LMG S-19264T (=DSM 44701T), isolated from a smear-ripened cheese.</title>
        <authorList>
            <consortium name="US DOE Joint Genome Institute (JGI-PGF)"/>
            <person name="Walter F."/>
            <person name="Albersmeier A."/>
            <person name="Kalinowski J."/>
            <person name="Ruckert C."/>
        </authorList>
    </citation>
    <scope>NUCLEOTIDE SEQUENCE</scope>
    <source>
        <strain evidence="2">NBRC 112290</strain>
    </source>
</reference>
<accession>A0AA38CQV4</accession>
<dbReference type="Gene3D" id="3.40.50.2000">
    <property type="entry name" value="Glycogen Phosphorylase B"/>
    <property type="match status" value="2"/>
</dbReference>
<dbReference type="RefSeq" id="WP_284250264.1">
    <property type="nucleotide sequence ID" value="NZ_BSUM01000001.1"/>
</dbReference>
<dbReference type="GO" id="GO:0017000">
    <property type="term" value="P:antibiotic biosynthetic process"/>
    <property type="evidence" value="ECO:0007669"/>
    <property type="project" value="UniProtKB-ARBA"/>
</dbReference>
<sequence length="450" mass="46858">MTDASSTSAGAASPRPRLLLAAPPFAGHLNPLLTLGLGLRERGFDVEVATGATKVPLVRGLGLRAHPLLADDPDAFDAIAQTPGPVRSNPLLLTRQLRANLALLPRARAELDAVLAAGSFDAVVADFAAPVAGYAAQAAGLPWITTTPSPCALETRTGTPSYCGGWGPATQPWHRVRDAAGRMATRVAKRGMQLALRRAFARAGTGVYRADGSEAAYSPTAILGLGALELELPRDWPAAFRMIGPVTATPERLLAGGGDALRPHLLPDGPLVLVTVGTHLDWARRDLVTQVRALAAAVPSHTFVVSLGRVGDDVGPTTDDEERDGRGAGRVVVVDHLPYDEVMARFDAVVHHGGAGVSYSAIRAGVPALVHPRDFDQFDMAARIVAAGSGRRARRPLDHPATARELRAVLGGDRTRLRELAAAVARYDPVAATAEIVTAAIASAPAGSGA</sequence>
<organism evidence="2 3">
    <name type="scientific">Litorihabitans aurantiacus</name>
    <dbReference type="NCBI Taxonomy" id="1930061"/>
    <lineage>
        <taxon>Bacteria</taxon>
        <taxon>Bacillati</taxon>
        <taxon>Actinomycetota</taxon>
        <taxon>Actinomycetes</taxon>
        <taxon>Micrococcales</taxon>
        <taxon>Beutenbergiaceae</taxon>
        <taxon>Litorihabitans</taxon>
    </lineage>
</organism>
<proteinExistence type="predicted"/>
<dbReference type="AlphaFoldDB" id="A0AA38CQV4"/>
<comment type="caution">
    <text evidence="2">The sequence shown here is derived from an EMBL/GenBank/DDBJ whole genome shotgun (WGS) entry which is preliminary data.</text>
</comment>
<dbReference type="GO" id="GO:0016758">
    <property type="term" value="F:hexosyltransferase activity"/>
    <property type="evidence" value="ECO:0007669"/>
    <property type="project" value="UniProtKB-ARBA"/>
</dbReference>
<dbReference type="InterPro" id="IPR050426">
    <property type="entry name" value="Glycosyltransferase_28"/>
</dbReference>
<dbReference type="PANTHER" id="PTHR48050">
    <property type="entry name" value="STEROL 3-BETA-GLUCOSYLTRANSFERASE"/>
    <property type="match status" value="1"/>
</dbReference>